<dbReference type="Pfam" id="PF25105">
    <property type="entry name" value="DUF7813"/>
    <property type="match status" value="1"/>
</dbReference>
<feature type="transmembrane region" description="Helical" evidence="1">
    <location>
        <begin position="343"/>
        <end position="369"/>
    </location>
</feature>
<proteinExistence type="predicted"/>
<dbReference type="InterPro" id="IPR056715">
    <property type="entry name" value="DUF7813"/>
</dbReference>
<dbReference type="PANTHER" id="PTHR36353:SF1">
    <property type="entry name" value="TRANSMEMBRANE PROTEIN"/>
    <property type="match status" value="1"/>
</dbReference>
<keyword evidence="1" id="KW-0472">Membrane</keyword>
<accession>A0A9R1V8W6</accession>
<name>A0A9R1V8W6_LACSA</name>
<evidence type="ECO:0000313" key="2">
    <source>
        <dbReference type="EMBL" id="KAJ0200562.1"/>
    </source>
</evidence>
<sequence length="468" mass="54273">MNEHPARRRRRPPPRIVVLRTTTDILKQTTSIFFNPNNLQMLLLLSLLVLSVRVNVETTTHSLTSFIDNDPSIKPLIYRIHGPPNSTSPTSNITTRRRRFPQLTRVRTRTLDDDSFPGDYEFDHRCFGSSLPNSQLNATSFILDSFDPQLGFSDSVSDNGIRASEIVRSTAKMTFTLIEIIEKEENDVIHRSNNSAPLNETAESESEFQFFLKRFGLEHHDFTALLFLIGALSASYWFMILGFVATYTIVHGVIFLMVLNDFCKSHNSFAINFSIGLFLGVKRLSPFILMRWAIRDALTHLLGFCFFVSIKDQYSFLKIFLRYKFMPFSIMSPWVKGFEKEIYWFLKSWIILDLFMSYAFAVLAWIVMAGSRRSWREIVKEGYHLLSLRLQPAVDLMFFEVVVCGRYVRWVISQHFGVFFAVAFQSFMEVYFMVAWMMYYLSVKSIHANSSGQPFGKQELEAMLEDVK</sequence>
<reference evidence="2 3" key="1">
    <citation type="journal article" date="2017" name="Nat. Commun.">
        <title>Genome assembly with in vitro proximity ligation data and whole-genome triplication in lettuce.</title>
        <authorList>
            <person name="Reyes-Chin-Wo S."/>
            <person name="Wang Z."/>
            <person name="Yang X."/>
            <person name="Kozik A."/>
            <person name="Arikit S."/>
            <person name="Song C."/>
            <person name="Xia L."/>
            <person name="Froenicke L."/>
            <person name="Lavelle D.O."/>
            <person name="Truco M.J."/>
            <person name="Xia R."/>
            <person name="Zhu S."/>
            <person name="Xu C."/>
            <person name="Xu H."/>
            <person name="Xu X."/>
            <person name="Cox K."/>
            <person name="Korf I."/>
            <person name="Meyers B.C."/>
            <person name="Michelmore R.W."/>
        </authorList>
    </citation>
    <scope>NUCLEOTIDE SEQUENCE [LARGE SCALE GENOMIC DNA]</scope>
    <source>
        <strain evidence="3">cv. Salinas</strain>
        <tissue evidence="2">Seedlings</tissue>
    </source>
</reference>
<dbReference type="PANTHER" id="PTHR36353">
    <property type="entry name" value="TRANSMEMBRANE PROTEIN"/>
    <property type="match status" value="1"/>
</dbReference>
<evidence type="ECO:0000313" key="3">
    <source>
        <dbReference type="Proteomes" id="UP000235145"/>
    </source>
</evidence>
<keyword evidence="1" id="KW-1133">Transmembrane helix</keyword>
<protein>
    <submittedName>
        <fullName evidence="2">Uncharacterized protein</fullName>
    </submittedName>
</protein>
<evidence type="ECO:0000256" key="1">
    <source>
        <dbReference type="SAM" id="Phobius"/>
    </source>
</evidence>
<feature type="transmembrane region" description="Helical" evidence="1">
    <location>
        <begin position="418"/>
        <end position="441"/>
    </location>
</feature>
<dbReference type="AlphaFoldDB" id="A0A9R1V8W6"/>
<dbReference type="Proteomes" id="UP000235145">
    <property type="component" value="Unassembled WGS sequence"/>
</dbReference>
<organism evidence="2 3">
    <name type="scientific">Lactuca sativa</name>
    <name type="common">Garden lettuce</name>
    <dbReference type="NCBI Taxonomy" id="4236"/>
    <lineage>
        <taxon>Eukaryota</taxon>
        <taxon>Viridiplantae</taxon>
        <taxon>Streptophyta</taxon>
        <taxon>Embryophyta</taxon>
        <taxon>Tracheophyta</taxon>
        <taxon>Spermatophyta</taxon>
        <taxon>Magnoliopsida</taxon>
        <taxon>eudicotyledons</taxon>
        <taxon>Gunneridae</taxon>
        <taxon>Pentapetalae</taxon>
        <taxon>asterids</taxon>
        <taxon>campanulids</taxon>
        <taxon>Asterales</taxon>
        <taxon>Asteraceae</taxon>
        <taxon>Cichorioideae</taxon>
        <taxon>Cichorieae</taxon>
        <taxon>Lactucinae</taxon>
        <taxon>Lactuca</taxon>
    </lineage>
</organism>
<dbReference type="OrthoDB" id="1295726at2759"/>
<feature type="transmembrane region" description="Helical" evidence="1">
    <location>
        <begin position="269"/>
        <end position="289"/>
    </location>
</feature>
<dbReference type="EMBL" id="NBSK02000006">
    <property type="protein sequence ID" value="KAJ0200562.1"/>
    <property type="molecule type" value="Genomic_DNA"/>
</dbReference>
<keyword evidence="1" id="KW-0812">Transmembrane</keyword>
<feature type="transmembrane region" description="Helical" evidence="1">
    <location>
        <begin position="222"/>
        <end position="249"/>
    </location>
</feature>
<comment type="caution">
    <text evidence="2">The sequence shown here is derived from an EMBL/GenBank/DDBJ whole genome shotgun (WGS) entry which is preliminary data.</text>
</comment>
<keyword evidence="3" id="KW-1185">Reference proteome</keyword>
<gene>
    <name evidence="2" type="ORF">LSAT_V11C600310110</name>
</gene>